<dbReference type="AlphaFoldDB" id="A0A0V8JF11"/>
<proteinExistence type="predicted"/>
<dbReference type="InterPro" id="IPR019658">
    <property type="entry name" value="DUF2515"/>
</dbReference>
<dbReference type="RefSeq" id="WP_061970575.1">
    <property type="nucleotide sequence ID" value="NZ_FMAV01000001.1"/>
</dbReference>
<keyword evidence="2" id="KW-1185">Reference proteome</keyword>
<evidence type="ECO:0000313" key="1">
    <source>
        <dbReference type="EMBL" id="KSU85545.1"/>
    </source>
</evidence>
<comment type="caution">
    <text evidence="1">The sequence shown here is derived from an EMBL/GenBank/DDBJ whole genome shotgun (WGS) entry which is preliminary data.</text>
</comment>
<gene>
    <name evidence="1" type="ORF">AS030_08625</name>
</gene>
<dbReference type="EMBL" id="LNQN01000001">
    <property type="protein sequence ID" value="KSU85545.1"/>
    <property type="molecule type" value="Genomic_DNA"/>
</dbReference>
<protein>
    <recommendedName>
        <fullName evidence="3">DUF2515 domain-containing protein</fullName>
    </recommendedName>
</protein>
<accession>A0A0V8JF11</accession>
<dbReference type="Pfam" id="PF10720">
    <property type="entry name" value="DUF2515"/>
    <property type="match status" value="1"/>
</dbReference>
<evidence type="ECO:0008006" key="3">
    <source>
        <dbReference type="Google" id="ProtNLM"/>
    </source>
</evidence>
<name>A0A0V8JF11_9BACL</name>
<dbReference type="OrthoDB" id="2690514at2"/>
<sequence length="328" mass="39417">MTSRAWGNAIVEEIRQRTDAGNLDNISRTVLYERFFRNHPEIKWSFLASLVSRNAGYNMCDLEGEWFSRSIVPHYRNLLFLTYERANWLIFSDAYPQLLLYEKSKEAGKPLFSLLPLFNVSAFMQKEWIAFWQKGDEERLWTSLIINEQHLIQKPVIEHPVYRKRVFLSMPYRLQNWLHFSTVLFPTLNGEIYGFSVHGFRKVQNRILLGRRLAWLLFQSPYAKAFDEFSRVIPHTGSRHDYEQYVYPNQRREPELLRLIYPLVQHGRPSLPDWSRKTKNLQAYYHKLTIPRNINLTNWYHHKELQLQLGILLQELIFKDKNGWKKER</sequence>
<reference evidence="1 2" key="1">
    <citation type="journal article" date="2014" name="Antonie Van Leeuwenhoek">
        <title>Fictibacillus enclensis sp. nov., isolated from marine sediment.</title>
        <authorList>
            <person name="Dastager S.G."/>
            <person name="Mawlankar R."/>
            <person name="Srinivasan K."/>
            <person name="Tang S.K."/>
            <person name="Lee J.C."/>
            <person name="Ramana V.V."/>
            <person name="Shouche Y.S."/>
        </authorList>
    </citation>
    <scope>NUCLEOTIDE SEQUENCE [LARGE SCALE GENOMIC DNA]</scope>
    <source>
        <strain evidence="1 2">NIO-1003</strain>
    </source>
</reference>
<dbReference type="Proteomes" id="UP000054099">
    <property type="component" value="Unassembled WGS sequence"/>
</dbReference>
<organism evidence="1 2">
    <name type="scientific">Fictibacillus enclensis</name>
    <dbReference type="NCBI Taxonomy" id="1017270"/>
    <lineage>
        <taxon>Bacteria</taxon>
        <taxon>Bacillati</taxon>
        <taxon>Bacillota</taxon>
        <taxon>Bacilli</taxon>
        <taxon>Bacillales</taxon>
        <taxon>Fictibacillaceae</taxon>
        <taxon>Fictibacillus</taxon>
    </lineage>
</organism>
<evidence type="ECO:0000313" key="2">
    <source>
        <dbReference type="Proteomes" id="UP000054099"/>
    </source>
</evidence>